<feature type="region of interest" description="Disordered" evidence="4">
    <location>
        <begin position="436"/>
        <end position="457"/>
    </location>
</feature>
<gene>
    <name evidence="8" type="primary">RBBP6</name>
    <name evidence="8" type="ORF">SPIL2461_LOCUS12733</name>
</gene>
<feature type="domain" description="WW" evidence="6">
    <location>
        <begin position="774"/>
        <end position="807"/>
    </location>
</feature>
<dbReference type="PROSITE" id="PS01159">
    <property type="entry name" value="WW_DOMAIN_1"/>
    <property type="match status" value="1"/>
</dbReference>
<dbReference type="CDD" id="cd06257">
    <property type="entry name" value="DnaJ"/>
    <property type="match status" value="1"/>
</dbReference>
<evidence type="ECO:0000313" key="9">
    <source>
        <dbReference type="Proteomes" id="UP000649617"/>
    </source>
</evidence>
<evidence type="ECO:0000313" key="8">
    <source>
        <dbReference type="EMBL" id="CAE7493950.1"/>
    </source>
</evidence>
<dbReference type="GO" id="GO:0005634">
    <property type="term" value="C:nucleus"/>
    <property type="evidence" value="ECO:0007669"/>
    <property type="project" value="TreeGrafter"/>
</dbReference>
<dbReference type="PANTHER" id="PTHR15377">
    <property type="entry name" value="TRANSCRIPTION ELONGATION REGULATOR 1"/>
    <property type="match status" value="1"/>
</dbReference>
<feature type="compositionally biased region" description="Basic and acidic residues" evidence="4">
    <location>
        <begin position="436"/>
        <end position="445"/>
    </location>
</feature>
<feature type="domain" description="WW" evidence="6">
    <location>
        <begin position="551"/>
        <end position="584"/>
    </location>
</feature>
<reference evidence="8" key="1">
    <citation type="submission" date="2021-02" db="EMBL/GenBank/DDBJ databases">
        <authorList>
            <person name="Dougan E. K."/>
            <person name="Rhodes N."/>
            <person name="Thang M."/>
            <person name="Chan C."/>
        </authorList>
    </citation>
    <scope>NUCLEOTIDE SEQUENCE</scope>
</reference>
<feature type="coiled-coil region" evidence="3">
    <location>
        <begin position="824"/>
        <end position="858"/>
    </location>
</feature>
<evidence type="ECO:0000256" key="2">
    <source>
        <dbReference type="PROSITE-ProRule" id="PRU00175"/>
    </source>
</evidence>
<keyword evidence="2" id="KW-0479">Metal-binding</keyword>
<dbReference type="InterPro" id="IPR036869">
    <property type="entry name" value="J_dom_sf"/>
</dbReference>
<name>A0A812SS39_SYMPI</name>
<dbReference type="OrthoDB" id="423114at2759"/>
<dbReference type="PROSITE" id="PS50089">
    <property type="entry name" value="ZF_RING_2"/>
    <property type="match status" value="1"/>
</dbReference>
<evidence type="ECO:0000259" key="6">
    <source>
        <dbReference type="PROSITE" id="PS50020"/>
    </source>
</evidence>
<evidence type="ECO:0000256" key="4">
    <source>
        <dbReference type="SAM" id="MobiDB-lite"/>
    </source>
</evidence>
<dbReference type="Proteomes" id="UP000649617">
    <property type="component" value="Unassembled WGS sequence"/>
</dbReference>
<feature type="region of interest" description="Disordered" evidence="4">
    <location>
        <begin position="749"/>
        <end position="773"/>
    </location>
</feature>
<dbReference type="InterPro" id="IPR013083">
    <property type="entry name" value="Znf_RING/FYVE/PHD"/>
</dbReference>
<feature type="compositionally biased region" description="Low complexity" evidence="4">
    <location>
        <begin position="754"/>
        <end position="773"/>
    </location>
</feature>
<dbReference type="GO" id="GO:0008270">
    <property type="term" value="F:zinc ion binding"/>
    <property type="evidence" value="ECO:0007669"/>
    <property type="project" value="UniProtKB-KW"/>
</dbReference>
<keyword evidence="2" id="KW-0863">Zinc-finger</keyword>
<dbReference type="InterPro" id="IPR001202">
    <property type="entry name" value="WW_dom"/>
</dbReference>
<keyword evidence="2" id="KW-0862">Zinc</keyword>
<feature type="region of interest" description="Disordered" evidence="4">
    <location>
        <begin position="378"/>
        <end position="415"/>
    </location>
</feature>
<accession>A0A812SS39</accession>
<feature type="region of interest" description="Disordered" evidence="4">
    <location>
        <begin position="874"/>
        <end position="900"/>
    </location>
</feature>
<evidence type="ECO:0000259" key="7">
    <source>
        <dbReference type="PROSITE" id="PS50089"/>
    </source>
</evidence>
<feature type="compositionally biased region" description="Basic and acidic residues" evidence="4">
    <location>
        <begin position="404"/>
        <end position="415"/>
    </location>
</feature>
<dbReference type="InterPro" id="IPR001841">
    <property type="entry name" value="Znf_RING"/>
</dbReference>
<dbReference type="SUPFAM" id="SSF46565">
    <property type="entry name" value="Chaperone J-domain"/>
    <property type="match status" value="1"/>
</dbReference>
<keyword evidence="3" id="KW-0175">Coiled coil</keyword>
<keyword evidence="5" id="KW-0732">Signal</keyword>
<dbReference type="Gene3D" id="3.30.40.10">
    <property type="entry name" value="Zinc/RING finger domain, C3HC4 (zinc finger)"/>
    <property type="match status" value="1"/>
</dbReference>
<keyword evidence="9" id="KW-1185">Reference proteome</keyword>
<dbReference type="EMBL" id="CAJNIZ010026668">
    <property type="protein sequence ID" value="CAE7493950.1"/>
    <property type="molecule type" value="Genomic_DNA"/>
</dbReference>
<evidence type="ECO:0000256" key="1">
    <source>
        <dbReference type="ARBA" id="ARBA00022737"/>
    </source>
</evidence>
<feature type="signal peptide" evidence="5">
    <location>
        <begin position="1"/>
        <end position="17"/>
    </location>
</feature>
<dbReference type="InterPro" id="IPR045148">
    <property type="entry name" value="TCRG1-like"/>
</dbReference>
<evidence type="ECO:0000256" key="5">
    <source>
        <dbReference type="SAM" id="SignalP"/>
    </source>
</evidence>
<feature type="chain" id="PRO_5033065156" evidence="5">
    <location>
        <begin position="18"/>
        <end position="993"/>
    </location>
</feature>
<protein>
    <submittedName>
        <fullName evidence="8">RBBP6 protein</fullName>
    </submittedName>
</protein>
<feature type="region of interest" description="Disordered" evidence="4">
    <location>
        <begin position="96"/>
        <end position="125"/>
    </location>
</feature>
<comment type="caution">
    <text evidence="8">The sequence shown here is derived from an EMBL/GenBank/DDBJ whole genome shotgun (WGS) entry which is preliminary data.</text>
</comment>
<dbReference type="CDD" id="cd00201">
    <property type="entry name" value="WW"/>
    <property type="match status" value="2"/>
</dbReference>
<dbReference type="Gene3D" id="2.20.70.10">
    <property type="match status" value="3"/>
</dbReference>
<dbReference type="PANTHER" id="PTHR15377:SF3">
    <property type="entry name" value="WW DOMAIN-CONTAINING PROTEIN"/>
    <property type="match status" value="1"/>
</dbReference>
<dbReference type="PROSITE" id="PS50020">
    <property type="entry name" value="WW_DOMAIN_2"/>
    <property type="match status" value="3"/>
</dbReference>
<dbReference type="GO" id="GO:0003712">
    <property type="term" value="F:transcription coregulator activity"/>
    <property type="evidence" value="ECO:0007669"/>
    <property type="project" value="TreeGrafter"/>
</dbReference>
<dbReference type="GO" id="GO:0070063">
    <property type="term" value="F:RNA polymerase binding"/>
    <property type="evidence" value="ECO:0007669"/>
    <property type="project" value="InterPro"/>
</dbReference>
<proteinExistence type="predicted"/>
<dbReference type="Gene3D" id="1.10.287.110">
    <property type="entry name" value="DnaJ domain"/>
    <property type="match status" value="1"/>
</dbReference>
<dbReference type="Pfam" id="PF00397">
    <property type="entry name" value="WW"/>
    <property type="match status" value="1"/>
</dbReference>
<dbReference type="Gene3D" id="2.60.120.620">
    <property type="entry name" value="q2cbj1_9rhob like domain"/>
    <property type="match status" value="1"/>
</dbReference>
<dbReference type="InterPro" id="IPR001623">
    <property type="entry name" value="DnaJ_domain"/>
</dbReference>
<dbReference type="SMART" id="SM00456">
    <property type="entry name" value="WW"/>
    <property type="match status" value="4"/>
</dbReference>
<sequence length="993" mass="108792">MLRLFATSAAVCGAASAEAGSNPKDVKTLQEVEQATVDGTYPRTFPHGVLNAEWSNNRKFLRKLRKAIRTGKPFVIKDFLFAPVAEALLQQLQQLSDRQDDDDETGYPFQRLTEGPFRSQPKGWAPLRPNPCTQVVSDFLETRQHRFAFTGHILIGRKGDKHNAWHSAFRQAMEHPAVVQFWQGLAGMPKWVTRYDPSWSWLRPGDFYGLHADDAQARYLAVTIHLASGWSSEHGGELVWCGPEGDGDVTIEAHDRPHFHKSFNVSKGGSALLPSFNVAVVFPVFQRLELETNVSFGFRNFPWCLHLKLAAVMNRNSYHAVAPVHAGDGKGASPFSELGPERGQVGGGEPRPRLACLAVISHDRSDILFLPVSQYTSNRKASKPKAEGSSPAPASEQAPTCEWVEEKTDEGHTKYRNERTGEVVDELPEGIKAADVQKAKKDDAKAPSPTMPLGARPPWQQAKAAAKAPPKPKEGQIWREPGLSWTAKAPPPMPKMPAFLAKDGQEGDAPGHAASLGPAAAKIPAVPVPEPATVPAAEPAADPSAAAEAPAAATSYWTEVRTDEGDIYYHNEETDETAWELPPGGAVRKPGEEAPAEPMPATSQPTPAQPAAAQPAAAQPAAAQPAAAQTQPAVQQTHVGTDALPVPEALKCPLCHDYLDQAVLVVCCGANFCLRCANAAMPEGGSRRCPKCQMEVQQLIPNEDVRKRVDQAFPATYWYPVTADDGQTYFCNWETGEAVWDVPRGGKVASTEAEMQQLHEPQQQPQPQQHQQMPQAAGAWMACQTAEGHVYYYNQSTGESSWDPPPEMATQAAQGGAWDGLYAAHAAEEAARLQRQQYEDALRQMQAAEEAARAQRQQWDQLYAQHFAWYQQQQHQQQQQQAQQAPGTQPAESAASGMVPPSLNASMEEQIAFAMKCSLVQEMEEMITSGASVADRKKALKNWQIKWHPDKNPEQEEVAKTLFQFLADKRSWFLKDPDADVGGWEDLPVESVD</sequence>
<feature type="compositionally biased region" description="Low complexity" evidence="4">
    <location>
        <begin position="599"/>
        <end position="635"/>
    </location>
</feature>
<feature type="compositionally biased region" description="Low complexity" evidence="4">
    <location>
        <begin position="874"/>
        <end position="885"/>
    </location>
</feature>
<evidence type="ECO:0000256" key="3">
    <source>
        <dbReference type="SAM" id="Coils"/>
    </source>
</evidence>
<dbReference type="AlphaFoldDB" id="A0A812SS39"/>
<feature type="domain" description="WW" evidence="6">
    <location>
        <begin position="718"/>
        <end position="745"/>
    </location>
</feature>
<organism evidence="8 9">
    <name type="scientific">Symbiodinium pilosum</name>
    <name type="common">Dinoflagellate</name>
    <dbReference type="NCBI Taxonomy" id="2952"/>
    <lineage>
        <taxon>Eukaryota</taxon>
        <taxon>Sar</taxon>
        <taxon>Alveolata</taxon>
        <taxon>Dinophyceae</taxon>
        <taxon>Suessiales</taxon>
        <taxon>Symbiodiniaceae</taxon>
        <taxon>Symbiodinium</taxon>
    </lineage>
</organism>
<keyword evidence="1" id="KW-0677">Repeat</keyword>
<feature type="region of interest" description="Disordered" evidence="4">
    <location>
        <begin position="573"/>
        <end position="635"/>
    </location>
</feature>
<dbReference type="SUPFAM" id="SSF57850">
    <property type="entry name" value="RING/U-box"/>
    <property type="match status" value="1"/>
</dbReference>
<dbReference type="SUPFAM" id="SSF51045">
    <property type="entry name" value="WW domain"/>
    <property type="match status" value="3"/>
</dbReference>
<feature type="domain" description="RING-type" evidence="7">
    <location>
        <begin position="652"/>
        <end position="693"/>
    </location>
</feature>
<dbReference type="InterPro" id="IPR036020">
    <property type="entry name" value="WW_dom_sf"/>
</dbReference>